<dbReference type="SUPFAM" id="SSF56436">
    <property type="entry name" value="C-type lectin-like"/>
    <property type="match status" value="1"/>
</dbReference>
<dbReference type="Pfam" id="PF03781">
    <property type="entry name" value="FGE-sulfatase"/>
    <property type="match status" value="2"/>
</dbReference>
<dbReference type="InterPro" id="IPR016187">
    <property type="entry name" value="CTDL_fold"/>
</dbReference>
<dbReference type="InterPro" id="IPR051043">
    <property type="entry name" value="Sulfatase_Mod_Factor_Kinase"/>
</dbReference>
<evidence type="ECO:0000313" key="3">
    <source>
        <dbReference type="EMBL" id="EGV16145.1"/>
    </source>
</evidence>
<name>F9UHW9_9GAMM</name>
<dbReference type="InterPro" id="IPR042095">
    <property type="entry name" value="SUMF_sf"/>
</dbReference>
<dbReference type="AlphaFoldDB" id="F9UHW9"/>
<dbReference type="Gene3D" id="3.90.1580.10">
    <property type="entry name" value="paralog of FGE (formylglycine-generating enzyme)"/>
    <property type="match status" value="1"/>
</dbReference>
<proteinExistence type="predicted"/>
<dbReference type="PANTHER" id="PTHR23150:SF19">
    <property type="entry name" value="FORMYLGLYCINE-GENERATING ENZYME"/>
    <property type="match status" value="1"/>
</dbReference>
<dbReference type="RefSeq" id="WP_007195393.1">
    <property type="nucleotide sequence ID" value="NZ_AFWV01000021.1"/>
</dbReference>
<feature type="domain" description="Sulfatase-modifying factor enzyme-like" evidence="2">
    <location>
        <begin position="177"/>
        <end position="243"/>
    </location>
</feature>
<accession>F9UHW9</accession>
<reference evidence="3 4" key="1">
    <citation type="submission" date="2011-06" db="EMBL/GenBank/DDBJ databases">
        <title>The draft genome of Thiocapsa marina 5811.</title>
        <authorList>
            <consortium name="US DOE Joint Genome Institute (JGI-PGF)"/>
            <person name="Lucas S."/>
            <person name="Han J."/>
            <person name="Cheng J.-F."/>
            <person name="Goodwin L."/>
            <person name="Pitluck S."/>
            <person name="Peters L."/>
            <person name="Land M.L."/>
            <person name="Hauser L."/>
            <person name="Vogl K."/>
            <person name="Liu Z."/>
            <person name="Imhoff J."/>
            <person name="Thiel V."/>
            <person name="Frigaard N.-U."/>
            <person name="Bryant D."/>
            <person name="Woyke T.J."/>
        </authorList>
    </citation>
    <scope>NUCLEOTIDE SEQUENCE [LARGE SCALE GENOMIC DNA]</scope>
    <source>
        <strain evidence="3 4">5811</strain>
    </source>
</reference>
<feature type="compositionally biased region" description="Basic and acidic residues" evidence="1">
    <location>
        <begin position="158"/>
        <end position="175"/>
    </location>
</feature>
<dbReference type="eggNOG" id="COG1262">
    <property type="taxonomic scope" value="Bacteria"/>
</dbReference>
<dbReference type="InterPro" id="IPR005532">
    <property type="entry name" value="SUMF_dom"/>
</dbReference>
<evidence type="ECO:0000259" key="2">
    <source>
        <dbReference type="Pfam" id="PF03781"/>
    </source>
</evidence>
<organism evidence="3 4">
    <name type="scientific">Thiocapsa marina 5811</name>
    <dbReference type="NCBI Taxonomy" id="768671"/>
    <lineage>
        <taxon>Bacteria</taxon>
        <taxon>Pseudomonadati</taxon>
        <taxon>Pseudomonadota</taxon>
        <taxon>Gammaproteobacteria</taxon>
        <taxon>Chromatiales</taxon>
        <taxon>Chromatiaceae</taxon>
        <taxon>Thiocapsa</taxon>
    </lineage>
</organism>
<keyword evidence="4" id="KW-1185">Reference proteome</keyword>
<evidence type="ECO:0000256" key="1">
    <source>
        <dbReference type="SAM" id="MobiDB-lite"/>
    </source>
</evidence>
<dbReference type="PANTHER" id="PTHR23150">
    <property type="entry name" value="SULFATASE MODIFYING FACTOR 1, 2"/>
    <property type="match status" value="1"/>
</dbReference>
<dbReference type="GO" id="GO:0120147">
    <property type="term" value="F:formylglycine-generating oxidase activity"/>
    <property type="evidence" value="ECO:0007669"/>
    <property type="project" value="TreeGrafter"/>
</dbReference>
<dbReference type="EMBL" id="AFWV01000021">
    <property type="protein sequence ID" value="EGV16145.1"/>
    <property type="molecule type" value="Genomic_DNA"/>
</dbReference>
<feature type="domain" description="Sulfatase-modifying factor enzyme-like" evidence="2">
    <location>
        <begin position="4"/>
        <end position="149"/>
    </location>
</feature>
<feature type="region of interest" description="Disordered" evidence="1">
    <location>
        <begin position="151"/>
        <end position="213"/>
    </location>
</feature>
<feature type="compositionally biased region" description="Acidic residues" evidence="1">
    <location>
        <begin position="176"/>
        <end position="186"/>
    </location>
</feature>
<protein>
    <submittedName>
        <fullName evidence="3">Sulphatase-modifying factor protein</fullName>
    </submittedName>
</protein>
<dbReference type="STRING" id="768671.ThimaDRAFT_4522"/>
<gene>
    <name evidence="3" type="ORF">ThimaDRAFT_4522</name>
</gene>
<dbReference type="Proteomes" id="UP000005459">
    <property type="component" value="Unassembled WGS sequence"/>
</dbReference>
<evidence type="ECO:0000313" key="4">
    <source>
        <dbReference type="Proteomes" id="UP000005459"/>
    </source>
</evidence>
<sequence>MLLSAYWIGVYAVTNAQYLRFVEATGHPPPDHSELRAAPAVWQGRRFPADKADHPVVCVSWHDALAYAHWAGCQLPTEAQWEKAACGPRGLSFPWGNACDATRVRYHGSRGSHTTCPVSGYPLGVSGYWTYNQSGNVEEWCADWYALDPDAPEIPDDENARDQDVDADNADHPADEIDEWWEDQSESTDPPRPLDPQGPNQGATRVARGGSWNNLSPEYPRCSNRCDYHPTVCRGYLGFRLVKPAAPSGRS</sequence>